<keyword evidence="1" id="KW-0472">Membrane</keyword>
<keyword evidence="3" id="KW-1185">Reference proteome</keyword>
<gene>
    <name evidence="2" type="ORF">MVEN_01287300</name>
</gene>
<dbReference type="OrthoDB" id="2979735at2759"/>
<keyword evidence="1" id="KW-0812">Transmembrane</keyword>
<evidence type="ECO:0000313" key="2">
    <source>
        <dbReference type="EMBL" id="KAF7349868.1"/>
    </source>
</evidence>
<name>A0A8H6XYE4_9AGAR</name>
<feature type="transmembrane region" description="Helical" evidence="1">
    <location>
        <begin position="51"/>
        <end position="76"/>
    </location>
</feature>
<dbReference type="AlphaFoldDB" id="A0A8H6XYE4"/>
<proteinExistence type="predicted"/>
<reference evidence="2" key="1">
    <citation type="submission" date="2020-05" db="EMBL/GenBank/DDBJ databases">
        <title>Mycena genomes resolve the evolution of fungal bioluminescence.</title>
        <authorList>
            <person name="Tsai I.J."/>
        </authorList>
    </citation>
    <scope>NUCLEOTIDE SEQUENCE</scope>
    <source>
        <strain evidence="2">CCC161011</strain>
    </source>
</reference>
<evidence type="ECO:0000256" key="1">
    <source>
        <dbReference type="SAM" id="Phobius"/>
    </source>
</evidence>
<organism evidence="2 3">
    <name type="scientific">Mycena venus</name>
    <dbReference type="NCBI Taxonomy" id="2733690"/>
    <lineage>
        <taxon>Eukaryota</taxon>
        <taxon>Fungi</taxon>
        <taxon>Dikarya</taxon>
        <taxon>Basidiomycota</taxon>
        <taxon>Agaricomycotina</taxon>
        <taxon>Agaricomycetes</taxon>
        <taxon>Agaricomycetidae</taxon>
        <taxon>Agaricales</taxon>
        <taxon>Marasmiineae</taxon>
        <taxon>Mycenaceae</taxon>
        <taxon>Mycena</taxon>
    </lineage>
</organism>
<protein>
    <submittedName>
        <fullName evidence="2">Uncharacterized protein</fullName>
    </submittedName>
</protein>
<keyword evidence="1" id="KW-1133">Transmembrane helix</keyword>
<comment type="caution">
    <text evidence="2">The sequence shown here is derived from an EMBL/GenBank/DDBJ whole genome shotgun (WGS) entry which is preliminary data.</text>
</comment>
<accession>A0A8H6XYE4</accession>
<sequence length="128" mass="14211">MVVRNQVQSDQLSELGLKRSPLREKYNMYKACSNSRQRQNYWSHSSVNPSLAIMVFFNLSALLALTMAALAVAGPVGTVDAANKKWHCDEGVEGVDTVNCNWSREVVDAANKKWSCDEGVDAVNCNWT</sequence>
<evidence type="ECO:0000313" key="3">
    <source>
        <dbReference type="Proteomes" id="UP000620124"/>
    </source>
</evidence>
<dbReference type="EMBL" id="JACAZI010000010">
    <property type="protein sequence ID" value="KAF7349868.1"/>
    <property type="molecule type" value="Genomic_DNA"/>
</dbReference>
<dbReference type="Proteomes" id="UP000620124">
    <property type="component" value="Unassembled WGS sequence"/>
</dbReference>